<accession>A0AAD6X6I9</accession>
<dbReference type="PANTHER" id="PTHR31836">
    <property type="match status" value="1"/>
</dbReference>
<sequence length="143" mass="15087">MRLLLRPFRRHKSTLDSSHAAAALPVEFMKSIASLPIFLAVAAAATTFTNVPGRIFVPQGGRGACGSGIENTDFAATIQSNLFANGSHCGESVTVTAVNGNSVTVTVQDLCTGCRDNSIELTPSAFVLLEPLEDEEITVTYSL</sequence>
<comment type="caution">
    <text evidence="2">The sequence shown here is derived from an EMBL/GenBank/DDBJ whole genome shotgun (WGS) entry which is preliminary data.</text>
</comment>
<evidence type="ECO:0000313" key="3">
    <source>
        <dbReference type="Proteomes" id="UP001218188"/>
    </source>
</evidence>
<keyword evidence="3" id="KW-1185">Reference proteome</keyword>
<dbReference type="AlphaFoldDB" id="A0AAD6X6I9"/>
<organism evidence="2 3">
    <name type="scientific">Mycena alexandri</name>
    <dbReference type="NCBI Taxonomy" id="1745969"/>
    <lineage>
        <taxon>Eukaryota</taxon>
        <taxon>Fungi</taxon>
        <taxon>Dikarya</taxon>
        <taxon>Basidiomycota</taxon>
        <taxon>Agaricomycotina</taxon>
        <taxon>Agaricomycetes</taxon>
        <taxon>Agaricomycetidae</taxon>
        <taxon>Agaricales</taxon>
        <taxon>Marasmiineae</taxon>
        <taxon>Mycenaceae</taxon>
        <taxon>Mycena</taxon>
    </lineage>
</organism>
<proteinExistence type="predicted"/>
<keyword evidence="1" id="KW-0732">Signal</keyword>
<evidence type="ECO:0008006" key="4">
    <source>
        <dbReference type="Google" id="ProtNLM"/>
    </source>
</evidence>
<dbReference type="SUPFAM" id="SSF50685">
    <property type="entry name" value="Barwin-like endoglucanases"/>
    <property type="match status" value="1"/>
</dbReference>
<evidence type="ECO:0000313" key="2">
    <source>
        <dbReference type="EMBL" id="KAJ7040868.1"/>
    </source>
</evidence>
<evidence type="ECO:0000256" key="1">
    <source>
        <dbReference type="ARBA" id="ARBA00022729"/>
    </source>
</evidence>
<dbReference type="EMBL" id="JARJCM010000019">
    <property type="protein sequence ID" value="KAJ7040868.1"/>
    <property type="molecule type" value="Genomic_DNA"/>
</dbReference>
<reference evidence="2" key="1">
    <citation type="submission" date="2023-03" db="EMBL/GenBank/DDBJ databases">
        <title>Massive genome expansion in bonnet fungi (Mycena s.s.) driven by repeated elements and novel gene families across ecological guilds.</title>
        <authorList>
            <consortium name="Lawrence Berkeley National Laboratory"/>
            <person name="Harder C.B."/>
            <person name="Miyauchi S."/>
            <person name="Viragh M."/>
            <person name="Kuo A."/>
            <person name="Thoen E."/>
            <person name="Andreopoulos B."/>
            <person name="Lu D."/>
            <person name="Skrede I."/>
            <person name="Drula E."/>
            <person name="Henrissat B."/>
            <person name="Morin E."/>
            <person name="Kohler A."/>
            <person name="Barry K."/>
            <person name="LaButti K."/>
            <person name="Morin E."/>
            <person name="Salamov A."/>
            <person name="Lipzen A."/>
            <person name="Mereny Z."/>
            <person name="Hegedus B."/>
            <person name="Baldrian P."/>
            <person name="Stursova M."/>
            <person name="Weitz H."/>
            <person name="Taylor A."/>
            <person name="Grigoriev I.V."/>
            <person name="Nagy L.G."/>
            <person name="Martin F."/>
            <person name="Kauserud H."/>
        </authorList>
    </citation>
    <scope>NUCLEOTIDE SEQUENCE</scope>
    <source>
        <strain evidence="2">CBHHK200</strain>
    </source>
</reference>
<gene>
    <name evidence="2" type="ORF">C8F04DRAFT_1177475</name>
</gene>
<name>A0AAD6X6I9_9AGAR</name>
<dbReference type="Gene3D" id="2.40.40.10">
    <property type="entry name" value="RlpA-like domain"/>
    <property type="match status" value="1"/>
</dbReference>
<dbReference type="PANTHER" id="PTHR31836:SF28">
    <property type="entry name" value="SRCR DOMAIN-CONTAINING PROTEIN-RELATED"/>
    <property type="match status" value="1"/>
</dbReference>
<dbReference type="Proteomes" id="UP001218188">
    <property type="component" value="Unassembled WGS sequence"/>
</dbReference>
<protein>
    <recommendedName>
        <fullName evidence="4">RlpA-like protein double-psi beta-barrel domain-containing protein</fullName>
    </recommendedName>
</protein>
<dbReference type="InterPro" id="IPR036908">
    <property type="entry name" value="RlpA-like_sf"/>
</dbReference>
<dbReference type="InterPro" id="IPR051477">
    <property type="entry name" value="Expansin_CellWall"/>
</dbReference>
<dbReference type="CDD" id="cd22191">
    <property type="entry name" value="DPBB_RlpA_EXP_N-like"/>
    <property type="match status" value="1"/>
</dbReference>